<organism evidence="2 3">
    <name type="scientific">Candidatus Ozemobacter sibiricus</name>
    <dbReference type="NCBI Taxonomy" id="2268124"/>
    <lineage>
        <taxon>Bacteria</taxon>
        <taxon>Candidatus Ozemobacteria</taxon>
        <taxon>Candidatus Ozemobacterales</taxon>
        <taxon>Candidatus Ozemobacteraceae</taxon>
        <taxon>Candidatus Ozemobacter</taxon>
    </lineage>
</organism>
<feature type="coiled-coil region" evidence="1">
    <location>
        <begin position="48"/>
        <end position="92"/>
    </location>
</feature>
<dbReference type="AlphaFoldDB" id="A0A367ZTN8"/>
<dbReference type="Gene3D" id="3.30.70.60">
    <property type="match status" value="1"/>
</dbReference>
<sequence length="205" mass="23002">MAGEGFSITEWLENAKTDQKVAAQPFLIIGALLFLGWKFIYSPYQVTLAKELKKNKGIQDQIAALEAAVTDKDKIALEVNDYRKAMEAAEKMCYKKSEAPLFLQHLRNLGKQAQLEIKSITPQPMVQKSYETLTYEEFPVKITFQGTFSQLGIFLRILETQPKLIKVQLPPLAPDASGTFKFDLMPTAIVIPDVREAPPPAEPTE</sequence>
<dbReference type="InterPro" id="IPR014717">
    <property type="entry name" value="Transl_elong_EF1B/ribsomal_bS6"/>
</dbReference>
<dbReference type="Proteomes" id="UP000252355">
    <property type="component" value="Unassembled WGS sequence"/>
</dbReference>
<dbReference type="InterPro" id="IPR007445">
    <property type="entry name" value="PilO"/>
</dbReference>
<evidence type="ECO:0008006" key="4">
    <source>
        <dbReference type="Google" id="ProtNLM"/>
    </source>
</evidence>
<dbReference type="Pfam" id="PF04350">
    <property type="entry name" value="PilO"/>
    <property type="match status" value="1"/>
</dbReference>
<name>A0A367ZTN8_9BACT</name>
<evidence type="ECO:0000313" key="2">
    <source>
        <dbReference type="EMBL" id="RCK81513.1"/>
    </source>
</evidence>
<proteinExistence type="predicted"/>
<protein>
    <recommendedName>
        <fullName evidence="4">Type IV pilus biogenesis protein PilO</fullName>
    </recommendedName>
</protein>
<dbReference type="PANTHER" id="PTHR39555:SF1">
    <property type="entry name" value="TYPE IV PILUS INNER MEMBRANE COMPONENT PILO"/>
    <property type="match status" value="1"/>
</dbReference>
<evidence type="ECO:0000313" key="3">
    <source>
        <dbReference type="Proteomes" id="UP000252355"/>
    </source>
</evidence>
<comment type="caution">
    <text evidence="2">The sequence shown here is derived from an EMBL/GenBank/DDBJ whole genome shotgun (WGS) entry which is preliminary data.</text>
</comment>
<accession>A0A367ZTN8</accession>
<reference evidence="2 3" key="1">
    <citation type="submission" date="2018-05" db="EMBL/GenBank/DDBJ databases">
        <title>A metagenomic window into the 2 km-deep terrestrial subsurface aquifer revealed taxonomically and functionally diverse microbial community comprising novel uncultured bacterial lineages.</title>
        <authorList>
            <person name="Kadnikov V.V."/>
            <person name="Mardanov A.V."/>
            <person name="Beletsky A.V."/>
            <person name="Banks D."/>
            <person name="Pimenov N.V."/>
            <person name="Frank Y.A."/>
            <person name="Karnachuk O.V."/>
            <person name="Ravin N.V."/>
        </authorList>
    </citation>
    <scope>NUCLEOTIDE SEQUENCE [LARGE SCALE GENOMIC DNA]</scope>
    <source>
        <strain evidence="2">BY5</strain>
    </source>
</reference>
<gene>
    <name evidence="2" type="ORF">OZSIB_0647</name>
</gene>
<evidence type="ECO:0000256" key="1">
    <source>
        <dbReference type="SAM" id="Coils"/>
    </source>
</evidence>
<dbReference type="GO" id="GO:0043107">
    <property type="term" value="P:type IV pilus-dependent motility"/>
    <property type="evidence" value="ECO:0007669"/>
    <property type="project" value="InterPro"/>
</dbReference>
<dbReference type="GO" id="GO:0043683">
    <property type="term" value="P:type IV pilus assembly"/>
    <property type="evidence" value="ECO:0007669"/>
    <property type="project" value="InterPro"/>
</dbReference>
<dbReference type="PANTHER" id="PTHR39555">
    <property type="entry name" value="FIMBRIAL ASSEMBLY PROTEIN PILO-LIKE PROTEIN-RELATED"/>
    <property type="match status" value="1"/>
</dbReference>
<keyword evidence="1" id="KW-0175">Coiled coil</keyword>
<dbReference type="EMBL" id="QOQW01000001">
    <property type="protein sequence ID" value="RCK81513.1"/>
    <property type="molecule type" value="Genomic_DNA"/>
</dbReference>